<name>A0A1H8B793_9FIRM</name>
<evidence type="ECO:0000256" key="1">
    <source>
        <dbReference type="ARBA" id="ARBA00008987"/>
    </source>
</evidence>
<evidence type="ECO:0000256" key="10">
    <source>
        <dbReference type="PIRSR" id="PIRSR000077-4"/>
    </source>
</evidence>
<dbReference type="CDD" id="cd02947">
    <property type="entry name" value="TRX_family"/>
    <property type="match status" value="1"/>
</dbReference>
<dbReference type="OrthoDB" id="9790390at2"/>
<dbReference type="PANTHER" id="PTHR45663:SF11">
    <property type="entry name" value="GEO12009P1"/>
    <property type="match status" value="1"/>
</dbReference>
<feature type="active site" description="Nucleophile" evidence="9">
    <location>
        <position position="34"/>
    </location>
</feature>
<proteinExistence type="inferred from homology"/>
<evidence type="ECO:0000256" key="8">
    <source>
        <dbReference type="PIRNR" id="PIRNR000077"/>
    </source>
</evidence>
<dbReference type="AlphaFoldDB" id="A0A1H8B793"/>
<dbReference type="Pfam" id="PF00085">
    <property type="entry name" value="Thioredoxin"/>
    <property type="match status" value="1"/>
</dbReference>
<dbReference type="RefSeq" id="WP_092753635.1">
    <property type="nucleotide sequence ID" value="NZ_FOCG01000001.1"/>
</dbReference>
<evidence type="ECO:0000256" key="2">
    <source>
        <dbReference type="ARBA" id="ARBA00020570"/>
    </source>
</evidence>
<dbReference type="Proteomes" id="UP000199158">
    <property type="component" value="Unassembled WGS sequence"/>
</dbReference>
<keyword evidence="3" id="KW-0813">Transport</keyword>
<evidence type="ECO:0000313" key="12">
    <source>
        <dbReference type="EMBL" id="SEM78722.1"/>
    </source>
</evidence>
<evidence type="ECO:0000256" key="9">
    <source>
        <dbReference type="PIRSR" id="PIRSR000077-1"/>
    </source>
</evidence>
<sequence length="107" mass="11914">MATEHFNEETFEQEVIGGNGIALVDFWAEWCGPCRMLGPTIDELADELDGSVLVGKVNIDEQSNIAARFNVMTIPTVILFKDGEEVDRLVGFLPKQRFIDLVEKAKA</sequence>
<dbReference type="InterPro" id="IPR036249">
    <property type="entry name" value="Thioredoxin-like_sf"/>
</dbReference>
<dbReference type="PROSITE" id="PS51352">
    <property type="entry name" value="THIOREDOXIN_2"/>
    <property type="match status" value="1"/>
</dbReference>
<evidence type="ECO:0000259" key="11">
    <source>
        <dbReference type="PROSITE" id="PS51352"/>
    </source>
</evidence>
<feature type="site" description="Contributes to redox potential value" evidence="9">
    <location>
        <position position="33"/>
    </location>
</feature>
<dbReference type="Gene3D" id="3.40.30.10">
    <property type="entry name" value="Glutaredoxin"/>
    <property type="match status" value="1"/>
</dbReference>
<dbReference type="GO" id="GO:0015035">
    <property type="term" value="F:protein-disulfide reductase activity"/>
    <property type="evidence" value="ECO:0007669"/>
    <property type="project" value="UniProtKB-UniRule"/>
</dbReference>
<evidence type="ECO:0000256" key="7">
    <source>
        <dbReference type="NCBIfam" id="TIGR01068"/>
    </source>
</evidence>
<dbReference type="NCBIfam" id="TIGR01068">
    <property type="entry name" value="thioredoxin"/>
    <property type="match status" value="1"/>
</dbReference>
<keyword evidence="5 10" id="KW-1015">Disulfide bond</keyword>
<dbReference type="PRINTS" id="PR00421">
    <property type="entry name" value="THIOREDOXIN"/>
</dbReference>
<dbReference type="PIRSF" id="PIRSF000077">
    <property type="entry name" value="Thioredoxin"/>
    <property type="match status" value="1"/>
</dbReference>
<dbReference type="GO" id="GO:0005829">
    <property type="term" value="C:cytosol"/>
    <property type="evidence" value="ECO:0007669"/>
    <property type="project" value="TreeGrafter"/>
</dbReference>
<dbReference type="InterPro" id="IPR005746">
    <property type="entry name" value="Thioredoxin"/>
</dbReference>
<feature type="disulfide bond" description="Redox-active" evidence="10">
    <location>
        <begin position="31"/>
        <end position="34"/>
    </location>
</feature>
<evidence type="ECO:0000256" key="5">
    <source>
        <dbReference type="ARBA" id="ARBA00023157"/>
    </source>
</evidence>
<protein>
    <recommendedName>
        <fullName evidence="2 7">Thioredoxin</fullName>
    </recommendedName>
</protein>
<reference evidence="12 13" key="1">
    <citation type="submission" date="2016-10" db="EMBL/GenBank/DDBJ databases">
        <authorList>
            <person name="de Groot N.N."/>
        </authorList>
    </citation>
    <scope>NUCLEOTIDE SEQUENCE [LARGE SCALE GENOMIC DNA]</scope>
    <source>
        <strain evidence="12 13">CGMCC 1.5070</strain>
    </source>
</reference>
<feature type="active site" description="Nucleophile" evidence="9">
    <location>
        <position position="31"/>
    </location>
</feature>
<evidence type="ECO:0000256" key="4">
    <source>
        <dbReference type="ARBA" id="ARBA00022982"/>
    </source>
</evidence>
<dbReference type="FunFam" id="3.40.30.10:FF:000001">
    <property type="entry name" value="Thioredoxin"/>
    <property type="match status" value="1"/>
</dbReference>
<gene>
    <name evidence="12" type="ORF">SAMN05216180_1754</name>
</gene>
<dbReference type="EMBL" id="FOCG01000001">
    <property type="protein sequence ID" value="SEM78722.1"/>
    <property type="molecule type" value="Genomic_DNA"/>
</dbReference>
<dbReference type="GO" id="GO:0045454">
    <property type="term" value="P:cell redox homeostasis"/>
    <property type="evidence" value="ECO:0007669"/>
    <property type="project" value="TreeGrafter"/>
</dbReference>
<dbReference type="PANTHER" id="PTHR45663">
    <property type="entry name" value="GEO12009P1"/>
    <property type="match status" value="1"/>
</dbReference>
<feature type="site" description="Contributes to redox potential value" evidence="9">
    <location>
        <position position="32"/>
    </location>
</feature>
<evidence type="ECO:0000313" key="13">
    <source>
        <dbReference type="Proteomes" id="UP000199158"/>
    </source>
</evidence>
<dbReference type="InterPro" id="IPR013766">
    <property type="entry name" value="Thioredoxin_domain"/>
</dbReference>
<keyword evidence="4" id="KW-0249">Electron transport</keyword>
<evidence type="ECO:0000256" key="6">
    <source>
        <dbReference type="ARBA" id="ARBA00023284"/>
    </source>
</evidence>
<dbReference type="SUPFAM" id="SSF52833">
    <property type="entry name" value="Thioredoxin-like"/>
    <property type="match status" value="1"/>
</dbReference>
<feature type="site" description="Deprotonates C-terminal active site Cys" evidence="9">
    <location>
        <position position="25"/>
    </location>
</feature>
<keyword evidence="13" id="KW-1185">Reference proteome</keyword>
<organism evidence="12 13">
    <name type="scientific">Hydrogenoanaerobacterium saccharovorans</name>
    <dbReference type="NCBI Taxonomy" id="474960"/>
    <lineage>
        <taxon>Bacteria</taxon>
        <taxon>Bacillati</taxon>
        <taxon>Bacillota</taxon>
        <taxon>Clostridia</taxon>
        <taxon>Eubacteriales</taxon>
        <taxon>Oscillospiraceae</taxon>
        <taxon>Hydrogenoanaerobacterium</taxon>
    </lineage>
</organism>
<feature type="domain" description="Thioredoxin" evidence="11">
    <location>
        <begin position="1"/>
        <end position="107"/>
    </location>
</feature>
<dbReference type="STRING" id="474960.SAMN05216180_1754"/>
<dbReference type="PROSITE" id="PS00194">
    <property type="entry name" value="THIOREDOXIN_1"/>
    <property type="match status" value="1"/>
</dbReference>
<comment type="similarity">
    <text evidence="1 8">Belongs to the thioredoxin family.</text>
</comment>
<keyword evidence="6 10" id="KW-0676">Redox-active center</keyword>
<dbReference type="InterPro" id="IPR017937">
    <property type="entry name" value="Thioredoxin_CS"/>
</dbReference>
<evidence type="ECO:0000256" key="3">
    <source>
        <dbReference type="ARBA" id="ARBA00022448"/>
    </source>
</evidence>
<accession>A0A1H8B793</accession>